<organism evidence="2 3">
    <name type="scientific">Streptomyces brasiliscabiei</name>
    <dbReference type="NCBI Taxonomy" id="2736302"/>
    <lineage>
        <taxon>Bacteria</taxon>
        <taxon>Bacillati</taxon>
        <taxon>Actinomycetota</taxon>
        <taxon>Actinomycetes</taxon>
        <taxon>Kitasatosporales</taxon>
        <taxon>Streptomycetaceae</taxon>
        <taxon>Streptomyces</taxon>
    </lineage>
</organism>
<name>A0ABU8GX30_9ACTN</name>
<comment type="caution">
    <text evidence="2">The sequence shown here is derived from an EMBL/GenBank/DDBJ whole genome shotgun (WGS) entry which is preliminary data.</text>
</comment>
<evidence type="ECO:0000313" key="3">
    <source>
        <dbReference type="Proteomes" id="UP001365781"/>
    </source>
</evidence>
<evidence type="ECO:0000313" key="2">
    <source>
        <dbReference type="EMBL" id="MEI5617599.1"/>
    </source>
</evidence>
<keyword evidence="3" id="KW-1185">Reference proteome</keyword>
<dbReference type="Proteomes" id="UP001365781">
    <property type="component" value="Unassembled WGS sequence"/>
</dbReference>
<reference evidence="2 3" key="1">
    <citation type="submission" date="2024-03" db="EMBL/GenBank/DDBJ databases">
        <title>First Report of Pectobacterium brasiliscabiei causing potato scab in china.</title>
        <authorList>
            <person name="Handique U."/>
        </authorList>
    </citation>
    <scope>NUCLEOTIDE SEQUENCE [LARGE SCALE GENOMIC DNA]</scope>
    <source>
        <strain evidence="2 3">ZRIMU1503</strain>
    </source>
</reference>
<protein>
    <submittedName>
        <fullName evidence="2">Uncharacterized protein</fullName>
    </submittedName>
</protein>
<gene>
    <name evidence="2" type="ORF">WB403_51800</name>
</gene>
<feature type="region of interest" description="Disordered" evidence="1">
    <location>
        <begin position="53"/>
        <end position="79"/>
    </location>
</feature>
<sequence>NYDITVENNGDGYAIDVPVYDDLVSVMTQSINDTPAKAYLSWVITAKSYASDGSISTNSDPGFTGQIEGNQSNKLILDE</sequence>
<proteinExistence type="predicted"/>
<feature type="non-terminal residue" evidence="2">
    <location>
        <position position="1"/>
    </location>
</feature>
<dbReference type="EMBL" id="JBBAYM010000838">
    <property type="protein sequence ID" value="MEI5617599.1"/>
    <property type="molecule type" value="Genomic_DNA"/>
</dbReference>
<accession>A0ABU8GX30</accession>
<evidence type="ECO:0000256" key="1">
    <source>
        <dbReference type="SAM" id="MobiDB-lite"/>
    </source>
</evidence>
<feature type="non-terminal residue" evidence="2">
    <location>
        <position position="79"/>
    </location>
</feature>